<reference evidence="2 3" key="1">
    <citation type="journal article" date="2015" name="Genome Biol. Evol.">
        <title>Comparative Genomics of a Bacterivorous Green Alga Reveals Evolutionary Causalities and Consequences of Phago-Mixotrophic Mode of Nutrition.</title>
        <authorList>
            <person name="Burns J.A."/>
            <person name="Paasch A."/>
            <person name="Narechania A."/>
            <person name="Kim E."/>
        </authorList>
    </citation>
    <scope>NUCLEOTIDE SEQUENCE [LARGE SCALE GENOMIC DNA]</scope>
    <source>
        <strain evidence="2 3">PLY_AMNH</strain>
    </source>
</reference>
<gene>
    <name evidence="2" type="ORF">CYMTET_49156</name>
</gene>
<dbReference type="GO" id="GO:0003676">
    <property type="term" value="F:nucleic acid binding"/>
    <property type="evidence" value="ECO:0007669"/>
    <property type="project" value="InterPro"/>
</dbReference>
<sequence length="432" mass="48202">MFSSSSPPLRMTAVLIGHNIRCFDVPVLLNATAALRQPRVTASAENPPMISFGAIRVLDTLVASRAAFPRLKSRKQASIFSHLFGKEPDAQHNALGDVRALLQIMNAPAFDLRRRLNDSAYEICEYHATELRKCAALIRYNFERRGGIAAMFSRKRDPDATPKPRRNDSSKNRGGVVASRHTWTEEEERCGLASAVYIGVRDEAALFGGELRCHMFAVDAIEGPVDIKHNGDDGRGGNDPAFVLTTPENASNARCIYPRRRVVFYLTNSSEIKQASPLRLAFEYRHNLFAPDKKARNSHNDPLDMLRCTDIYWLRDSSTRDGGRSNISIRQVDVLLAISTDDIENGVKKVEEKLAAKIKDYALFSDTNSGAKFIENMIYTGNSEASFTKSVPPVAIPPVRNSTLIDRHMSFVQIYDPPEMDSLFCPSTTFDQ</sequence>
<dbReference type="InterPro" id="IPR036397">
    <property type="entry name" value="RNaseH_sf"/>
</dbReference>
<proteinExistence type="predicted"/>
<accession>A0AAE0BS26</accession>
<dbReference type="Proteomes" id="UP001190700">
    <property type="component" value="Unassembled WGS sequence"/>
</dbReference>
<comment type="caution">
    <text evidence="2">The sequence shown here is derived from an EMBL/GenBank/DDBJ whole genome shotgun (WGS) entry which is preliminary data.</text>
</comment>
<name>A0AAE0BS26_9CHLO</name>
<protein>
    <submittedName>
        <fullName evidence="2">Uncharacterized protein</fullName>
    </submittedName>
</protein>
<dbReference type="InterPro" id="IPR012337">
    <property type="entry name" value="RNaseH-like_sf"/>
</dbReference>
<dbReference type="EMBL" id="LGRX02033487">
    <property type="protein sequence ID" value="KAK3241065.1"/>
    <property type="molecule type" value="Genomic_DNA"/>
</dbReference>
<dbReference type="AlphaFoldDB" id="A0AAE0BS26"/>
<evidence type="ECO:0000313" key="2">
    <source>
        <dbReference type="EMBL" id="KAK3241065.1"/>
    </source>
</evidence>
<keyword evidence="3" id="KW-1185">Reference proteome</keyword>
<dbReference type="Gene3D" id="3.30.420.10">
    <property type="entry name" value="Ribonuclease H-like superfamily/Ribonuclease H"/>
    <property type="match status" value="1"/>
</dbReference>
<evidence type="ECO:0000313" key="3">
    <source>
        <dbReference type="Proteomes" id="UP001190700"/>
    </source>
</evidence>
<feature type="region of interest" description="Disordered" evidence="1">
    <location>
        <begin position="153"/>
        <end position="180"/>
    </location>
</feature>
<dbReference type="SUPFAM" id="SSF53098">
    <property type="entry name" value="Ribonuclease H-like"/>
    <property type="match status" value="1"/>
</dbReference>
<evidence type="ECO:0000256" key="1">
    <source>
        <dbReference type="SAM" id="MobiDB-lite"/>
    </source>
</evidence>
<feature type="compositionally biased region" description="Basic and acidic residues" evidence="1">
    <location>
        <begin position="154"/>
        <end position="171"/>
    </location>
</feature>
<organism evidence="2 3">
    <name type="scientific">Cymbomonas tetramitiformis</name>
    <dbReference type="NCBI Taxonomy" id="36881"/>
    <lineage>
        <taxon>Eukaryota</taxon>
        <taxon>Viridiplantae</taxon>
        <taxon>Chlorophyta</taxon>
        <taxon>Pyramimonadophyceae</taxon>
        <taxon>Pyramimonadales</taxon>
        <taxon>Pyramimonadaceae</taxon>
        <taxon>Cymbomonas</taxon>
    </lineage>
</organism>